<dbReference type="AlphaFoldDB" id="A0A974A6L3"/>
<dbReference type="NCBIfam" id="TIGR03347">
    <property type="entry name" value="VI_chp_1"/>
    <property type="match status" value="1"/>
</dbReference>
<gene>
    <name evidence="1" type="primary">tssG</name>
    <name evidence="1" type="ORF">HAP48_048690</name>
</gene>
<organism evidence="1">
    <name type="scientific">Bradyrhizobium septentrionale</name>
    <dbReference type="NCBI Taxonomy" id="1404411"/>
    <lineage>
        <taxon>Bacteria</taxon>
        <taxon>Pseudomonadati</taxon>
        <taxon>Pseudomonadota</taxon>
        <taxon>Alphaproteobacteria</taxon>
        <taxon>Hyphomicrobiales</taxon>
        <taxon>Nitrobacteraceae</taxon>
        <taxon>Bradyrhizobium</taxon>
    </lineage>
</organism>
<name>A0A974A6L3_9BRAD</name>
<evidence type="ECO:0000313" key="1">
    <source>
        <dbReference type="EMBL" id="NVI50520.1"/>
    </source>
</evidence>
<proteinExistence type="predicted"/>
<dbReference type="InterPro" id="IPR010732">
    <property type="entry name" value="T6SS_TssG-like"/>
</dbReference>
<dbReference type="RefSeq" id="WP_166217447.1">
    <property type="nucleotide sequence ID" value="NZ_CP088284.1"/>
</dbReference>
<dbReference type="PANTHER" id="PTHR35564:SF3">
    <property type="entry name" value="TYPE VI SECRETION SYSTEM BASEPLATE SUBUNIT TSSG"/>
    <property type="match status" value="1"/>
</dbReference>
<dbReference type="Pfam" id="PF06996">
    <property type="entry name" value="T6SS_TssG"/>
    <property type="match status" value="1"/>
</dbReference>
<dbReference type="EMBL" id="JAAOLE020000002">
    <property type="protein sequence ID" value="NVI50520.1"/>
    <property type="molecule type" value="Genomic_DNA"/>
</dbReference>
<accession>A0A974A6L3</accession>
<sequence>MASENWIDQPALTAPDQGDELSACGFFSLAALLERRFSDAPPIGSTDDPARDAVRFRASPTLGFPAEEIAEVRRVKAAGERVEVDVNFLGLHGPSSPLPPFYTERVMHADGIGLLDDFFDFFNHRLISLLLPIWRYYRHHLRFEEGATDAISVLVGALFGLMPGEHTAKEREWRARLLPHAGVLALCCRSGRLVAGVISSHLNIPARVEEFIWREIDIPGEARWNLGQSGLQLGVDTLAGETMPDVVGKFRLCLGPVNQQQFRSLLPSCATHAILSRLINVILREPLAWDLLLELAPGQTPEWTLGEGELGWTTWIDPPKRTGSSVLL</sequence>
<reference evidence="1" key="1">
    <citation type="submission" date="2020-06" db="EMBL/GenBank/DDBJ databases">
        <title>Whole Genome Sequence of Bradyrhizobium sp. Strain 1S1.</title>
        <authorList>
            <person name="Bromfield E.S.P."/>
            <person name="Cloutier S."/>
        </authorList>
    </citation>
    <scope>NUCLEOTIDE SEQUENCE [LARGE SCALE GENOMIC DNA]</scope>
    <source>
        <strain evidence="1">1S1</strain>
    </source>
</reference>
<comment type="caution">
    <text evidence="1">The sequence shown here is derived from an EMBL/GenBank/DDBJ whole genome shotgun (WGS) entry which is preliminary data.</text>
</comment>
<dbReference type="PANTHER" id="PTHR35564">
    <property type="match status" value="1"/>
</dbReference>
<protein>
    <submittedName>
        <fullName evidence="1">Type VI secretion system baseplate subunit TssG</fullName>
    </submittedName>
</protein>